<dbReference type="GO" id="GO:0006805">
    <property type="term" value="P:xenobiotic metabolic process"/>
    <property type="evidence" value="ECO:0007669"/>
    <property type="project" value="TreeGrafter"/>
</dbReference>
<evidence type="ECO:0000313" key="4">
    <source>
        <dbReference type="EMBL" id="CAL1592034.1"/>
    </source>
</evidence>
<sequence length="71" mass="8502">MFMNDITERRGLIFVDYCPAWKEHRRFALMTTRNFGLGKQSMEQRILGESQYTTNQLEENSVWILTLEPQM</sequence>
<reference evidence="4 5" key="1">
    <citation type="submission" date="2024-04" db="EMBL/GenBank/DDBJ databases">
        <authorList>
            <person name="Waldvogel A.-M."/>
            <person name="Schoenle A."/>
        </authorList>
    </citation>
    <scope>NUCLEOTIDE SEQUENCE [LARGE SCALE GENOMIC DNA]</scope>
</reference>
<protein>
    <submittedName>
        <fullName evidence="4">Uncharacterized protein</fullName>
    </submittedName>
</protein>
<dbReference type="Proteomes" id="UP001497482">
    <property type="component" value="Chromosome 2"/>
</dbReference>
<name>A0AAV2KQX1_KNICA</name>
<dbReference type="Pfam" id="PF00067">
    <property type="entry name" value="p450"/>
    <property type="match status" value="1"/>
</dbReference>
<proteinExistence type="inferred from homology"/>
<evidence type="ECO:0000256" key="2">
    <source>
        <dbReference type="ARBA" id="ARBA00022723"/>
    </source>
</evidence>
<dbReference type="InterPro" id="IPR001128">
    <property type="entry name" value="Cyt_P450"/>
</dbReference>
<dbReference type="Gene3D" id="1.10.630.10">
    <property type="entry name" value="Cytochrome P450"/>
    <property type="match status" value="1"/>
</dbReference>
<keyword evidence="5" id="KW-1185">Reference proteome</keyword>
<evidence type="ECO:0000256" key="3">
    <source>
        <dbReference type="ARBA" id="ARBA00023004"/>
    </source>
</evidence>
<dbReference type="GO" id="GO:0005737">
    <property type="term" value="C:cytoplasm"/>
    <property type="evidence" value="ECO:0007669"/>
    <property type="project" value="TreeGrafter"/>
</dbReference>
<dbReference type="GO" id="GO:0006082">
    <property type="term" value="P:organic acid metabolic process"/>
    <property type="evidence" value="ECO:0007669"/>
    <property type="project" value="TreeGrafter"/>
</dbReference>
<dbReference type="SUPFAM" id="SSF48264">
    <property type="entry name" value="Cytochrome P450"/>
    <property type="match status" value="1"/>
</dbReference>
<keyword evidence="2" id="KW-0479">Metal-binding</keyword>
<evidence type="ECO:0000256" key="1">
    <source>
        <dbReference type="ARBA" id="ARBA00010617"/>
    </source>
</evidence>
<accession>A0AAV2KQX1</accession>
<evidence type="ECO:0000313" key="5">
    <source>
        <dbReference type="Proteomes" id="UP001497482"/>
    </source>
</evidence>
<dbReference type="GO" id="GO:0020037">
    <property type="term" value="F:heme binding"/>
    <property type="evidence" value="ECO:0007669"/>
    <property type="project" value="InterPro"/>
</dbReference>
<keyword evidence="3" id="KW-0408">Iron</keyword>
<dbReference type="PANTHER" id="PTHR24300">
    <property type="entry name" value="CYTOCHROME P450 508A4-RELATED"/>
    <property type="match status" value="1"/>
</dbReference>
<dbReference type="InterPro" id="IPR050182">
    <property type="entry name" value="Cytochrome_P450_fam2"/>
</dbReference>
<gene>
    <name evidence="4" type="ORF">KC01_LOCUS21349</name>
</gene>
<comment type="similarity">
    <text evidence="1">Belongs to the cytochrome P450 family.</text>
</comment>
<dbReference type="GO" id="GO:0005506">
    <property type="term" value="F:iron ion binding"/>
    <property type="evidence" value="ECO:0007669"/>
    <property type="project" value="InterPro"/>
</dbReference>
<dbReference type="PANTHER" id="PTHR24300:SF327">
    <property type="entry name" value="CYTOCHROME P450 2F2-RELATED"/>
    <property type="match status" value="1"/>
</dbReference>
<dbReference type="GO" id="GO:0016712">
    <property type="term" value="F:oxidoreductase activity, acting on paired donors, with incorporation or reduction of molecular oxygen, reduced flavin or flavoprotein as one donor, and incorporation of one atom of oxygen"/>
    <property type="evidence" value="ECO:0007669"/>
    <property type="project" value="TreeGrafter"/>
</dbReference>
<organism evidence="4 5">
    <name type="scientific">Knipowitschia caucasica</name>
    <name type="common">Caucasian dwarf goby</name>
    <name type="synonym">Pomatoschistus caucasicus</name>
    <dbReference type="NCBI Taxonomy" id="637954"/>
    <lineage>
        <taxon>Eukaryota</taxon>
        <taxon>Metazoa</taxon>
        <taxon>Chordata</taxon>
        <taxon>Craniata</taxon>
        <taxon>Vertebrata</taxon>
        <taxon>Euteleostomi</taxon>
        <taxon>Actinopterygii</taxon>
        <taxon>Neopterygii</taxon>
        <taxon>Teleostei</taxon>
        <taxon>Neoteleostei</taxon>
        <taxon>Acanthomorphata</taxon>
        <taxon>Gobiaria</taxon>
        <taxon>Gobiiformes</taxon>
        <taxon>Gobioidei</taxon>
        <taxon>Gobiidae</taxon>
        <taxon>Gobiinae</taxon>
        <taxon>Knipowitschia</taxon>
    </lineage>
</organism>
<dbReference type="AlphaFoldDB" id="A0AAV2KQX1"/>
<dbReference type="InterPro" id="IPR036396">
    <property type="entry name" value="Cyt_P450_sf"/>
</dbReference>
<dbReference type="EMBL" id="OZ035824">
    <property type="protein sequence ID" value="CAL1592034.1"/>
    <property type="molecule type" value="Genomic_DNA"/>
</dbReference>